<dbReference type="FunFam" id="3.40.50.1820:FF:000024">
    <property type="entry name" value="acyl-coenzyme A thioesterase 4"/>
    <property type="match status" value="1"/>
</dbReference>
<dbReference type="GO" id="GO:0047617">
    <property type="term" value="F:fatty acyl-CoA hydrolase activity"/>
    <property type="evidence" value="ECO:0007669"/>
    <property type="project" value="TreeGrafter"/>
</dbReference>
<feature type="domain" description="BAAT/Acyl-CoA thioester hydrolase C-terminal" evidence="4">
    <location>
        <begin position="204"/>
        <end position="412"/>
    </location>
</feature>
<dbReference type="Pfam" id="PF08840">
    <property type="entry name" value="BAAT_C"/>
    <property type="match status" value="1"/>
</dbReference>
<comment type="similarity">
    <text evidence="1">Belongs to the C/M/P thioester hydrolase family.</text>
</comment>
<proteinExistence type="inferred from homology"/>
<dbReference type="Gene3D" id="3.40.50.1820">
    <property type="entry name" value="alpha/beta hydrolase"/>
    <property type="match status" value="1"/>
</dbReference>
<dbReference type="InParanoid" id="A0A672JQN3"/>
<evidence type="ECO:0000256" key="1">
    <source>
        <dbReference type="ARBA" id="ARBA00006538"/>
    </source>
</evidence>
<feature type="domain" description="Acyl-CoA thioester hydrolase/bile acid-CoA amino acid N-acetyltransferase" evidence="3">
    <location>
        <begin position="24"/>
        <end position="147"/>
    </location>
</feature>
<protein>
    <submittedName>
        <fullName evidence="5">Acyl-coenzyme A thioesterase 1-like</fullName>
    </submittedName>
</protein>
<reference evidence="5" key="2">
    <citation type="submission" date="2025-08" db="UniProtKB">
        <authorList>
            <consortium name="Ensembl"/>
        </authorList>
    </citation>
    <scope>IDENTIFICATION</scope>
</reference>
<reference evidence="5" key="3">
    <citation type="submission" date="2025-09" db="UniProtKB">
        <authorList>
            <consortium name="Ensembl"/>
        </authorList>
    </citation>
    <scope>IDENTIFICATION</scope>
</reference>
<dbReference type="PANTHER" id="PTHR10824:SF17">
    <property type="entry name" value="ACYL-COENZYME A THIOESTERASE 6"/>
    <property type="match status" value="1"/>
</dbReference>
<sequence length="422" mass="46617">QSFIPLYCAFLRLQLLPRARCLFDEPIQVKVAGLKSYQVVTMKARSTDERWVLFNSSAVYRADESGEIDLNRDPSLSGSYVGVEPMGLLWSLSPETLHKHFTKTKALIPHVVKISVHEEGEEGQMLAEVTNERFLIADGVSRVPVSEGNINGVLFTPPEGPFPAVLDLCTVMSETRACLLANKGFMVLTVAVFNDKPRDIKELHLDPHQEAVDYLLKQPKVGSKGVGVLSRSKGGDVALALAVFVPGVEAIVWINGCSASSGFPLFYRKCRILSPLPFDISKAIPTESGASIIKHILENPLAEENKGSLVHVQKVKGRLLFVASGDDLNWDSKGYMDEMVERLKRYGKNNFESVYYPLAGHLLEPPYYPFCPSSLHGVVPFPILWGGEPTAHIAAEEDLLEKIQEFLKTHLSCDLAKSTSKL</sequence>
<dbReference type="Proteomes" id="UP000472267">
    <property type="component" value="Chromosome 18"/>
</dbReference>
<evidence type="ECO:0000256" key="2">
    <source>
        <dbReference type="PIRSR" id="PIRSR016521-1"/>
    </source>
</evidence>
<dbReference type="SUPFAM" id="SSF53474">
    <property type="entry name" value="alpha/beta-Hydrolases"/>
    <property type="match status" value="1"/>
</dbReference>
<keyword evidence="6" id="KW-1185">Reference proteome</keyword>
<dbReference type="GO" id="GO:0006637">
    <property type="term" value="P:acyl-CoA metabolic process"/>
    <property type="evidence" value="ECO:0007669"/>
    <property type="project" value="InterPro"/>
</dbReference>
<feature type="active site" description="Charge relay system" evidence="2">
    <location>
        <position position="232"/>
    </location>
</feature>
<reference evidence="5" key="1">
    <citation type="submission" date="2019-06" db="EMBL/GenBank/DDBJ databases">
        <authorList>
            <consortium name="Wellcome Sanger Institute Data Sharing"/>
        </authorList>
    </citation>
    <scope>NUCLEOTIDE SEQUENCE [LARGE SCALE GENOMIC DNA]</scope>
</reference>
<dbReference type="OMA" id="GSHIRDC"/>
<dbReference type="AlphaFoldDB" id="A0A672JQN3"/>
<dbReference type="Gene3D" id="2.60.40.2240">
    <property type="entry name" value="Acyl-CoA thioester hydrolase/BAAT N-terminal domain"/>
    <property type="match status" value="1"/>
</dbReference>
<organism evidence="5 6">
    <name type="scientific">Salarias fasciatus</name>
    <name type="common">Jewelled blenny</name>
    <name type="synonym">Blennius fasciatus</name>
    <dbReference type="NCBI Taxonomy" id="181472"/>
    <lineage>
        <taxon>Eukaryota</taxon>
        <taxon>Metazoa</taxon>
        <taxon>Chordata</taxon>
        <taxon>Craniata</taxon>
        <taxon>Vertebrata</taxon>
        <taxon>Euteleostomi</taxon>
        <taxon>Actinopterygii</taxon>
        <taxon>Neopterygii</taxon>
        <taxon>Teleostei</taxon>
        <taxon>Neoteleostei</taxon>
        <taxon>Acanthomorphata</taxon>
        <taxon>Ovalentaria</taxon>
        <taxon>Blenniimorphae</taxon>
        <taxon>Blenniiformes</taxon>
        <taxon>Blennioidei</taxon>
        <taxon>Blenniidae</taxon>
        <taxon>Salariinae</taxon>
        <taxon>Salarias</taxon>
    </lineage>
</organism>
<dbReference type="InterPro" id="IPR042490">
    <property type="entry name" value="Thio_Ohase/BAAT_N"/>
</dbReference>
<accession>A0A672JQN3</accession>
<evidence type="ECO:0000259" key="3">
    <source>
        <dbReference type="Pfam" id="PF04775"/>
    </source>
</evidence>
<dbReference type="InterPro" id="IPR006862">
    <property type="entry name" value="Thio_Ohase/aa_AcTrfase"/>
</dbReference>
<dbReference type="InterPro" id="IPR016662">
    <property type="entry name" value="Acyl-CoA_thioEstase_long-chain"/>
</dbReference>
<dbReference type="PANTHER" id="PTHR10824">
    <property type="entry name" value="ACYL-COENZYME A THIOESTERASE-RELATED"/>
    <property type="match status" value="1"/>
</dbReference>
<dbReference type="PIRSF" id="PIRSF016521">
    <property type="entry name" value="Acyl-CoA_hydro"/>
    <property type="match status" value="1"/>
</dbReference>
<evidence type="ECO:0000313" key="6">
    <source>
        <dbReference type="Proteomes" id="UP000472267"/>
    </source>
</evidence>
<gene>
    <name evidence="5" type="primary">LOC115405391</name>
</gene>
<evidence type="ECO:0000259" key="4">
    <source>
        <dbReference type="Pfam" id="PF08840"/>
    </source>
</evidence>
<dbReference type="InterPro" id="IPR014940">
    <property type="entry name" value="BAAT_C"/>
</dbReference>
<name>A0A672JQN3_SALFA</name>
<dbReference type="GO" id="GO:0006631">
    <property type="term" value="P:fatty acid metabolic process"/>
    <property type="evidence" value="ECO:0007669"/>
    <property type="project" value="TreeGrafter"/>
</dbReference>
<evidence type="ECO:0000313" key="5">
    <source>
        <dbReference type="Ensembl" id="ENSSFAP00005056668.1"/>
    </source>
</evidence>
<dbReference type="InterPro" id="IPR029058">
    <property type="entry name" value="AB_hydrolase_fold"/>
</dbReference>
<dbReference type="Ensembl" id="ENSSFAT00005058387.1">
    <property type="protein sequence ID" value="ENSSFAP00005056668.1"/>
    <property type="gene ID" value="ENSSFAG00005026783.1"/>
</dbReference>
<feature type="active site" description="Charge relay system" evidence="2">
    <location>
        <position position="361"/>
    </location>
</feature>
<dbReference type="Pfam" id="PF04775">
    <property type="entry name" value="Bile_Hydr_Trans"/>
    <property type="match status" value="1"/>
</dbReference>
<feature type="active site" description="Charge relay system" evidence="2">
    <location>
        <position position="327"/>
    </location>
</feature>